<name>A0A200R098_MACCD</name>
<dbReference type="InParanoid" id="A0A200R098"/>
<evidence type="ECO:0000313" key="2">
    <source>
        <dbReference type="Proteomes" id="UP000195402"/>
    </source>
</evidence>
<gene>
    <name evidence="1" type="ORF">BVC80_8929g2</name>
</gene>
<dbReference type="EMBL" id="MVGT01000628">
    <property type="protein sequence ID" value="OVA16146.1"/>
    <property type="molecule type" value="Genomic_DNA"/>
</dbReference>
<evidence type="ECO:0000313" key="1">
    <source>
        <dbReference type="EMBL" id="OVA16146.1"/>
    </source>
</evidence>
<keyword evidence="2" id="KW-1185">Reference proteome</keyword>
<accession>A0A200R098</accession>
<sequence>MTRLQSANLCRWYPPSPGVVKICCDGSLERLGNGLGGVGLDSCSPTTAIFLKNATPLAIKDRWLAVKAKFRAIR</sequence>
<dbReference type="AlphaFoldDB" id="A0A200R098"/>
<organism evidence="1 2">
    <name type="scientific">Macleaya cordata</name>
    <name type="common">Five-seeded plume-poppy</name>
    <name type="synonym">Bocconia cordata</name>
    <dbReference type="NCBI Taxonomy" id="56857"/>
    <lineage>
        <taxon>Eukaryota</taxon>
        <taxon>Viridiplantae</taxon>
        <taxon>Streptophyta</taxon>
        <taxon>Embryophyta</taxon>
        <taxon>Tracheophyta</taxon>
        <taxon>Spermatophyta</taxon>
        <taxon>Magnoliopsida</taxon>
        <taxon>Ranunculales</taxon>
        <taxon>Papaveraceae</taxon>
        <taxon>Papaveroideae</taxon>
        <taxon>Macleaya</taxon>
    </lineage>
</organism>
<comment type="caution">
    <text evidence="1">The sequence shown here is derived from an EMBL/GenBank/DDBJ whole genome shotgun (WGS) entry which is preliminary data.</text>
</comment>
<proteinExistence type="predicted"/>
<reference evidence="1 2" key="1">
    <citation type="journal article" date="2017" name="Mol. Plant">
        <title>The Genome of Medicinal Plant Macleaya cordata Provides New Insights into Benzylisoquinoline Alkaloids Metabolism.</title>
        <authorList>
            <person name="Liu X."/>
            <person name="Liu Y."/>
            <person name="Huang P."/>
            <person name="Ma Y."/>
            <person name="Qing Z."/>
            <person name="Tang Q."/>
            <person name="Cao H."/>
            <person name="Cheng P."/>
            <person name="Zheng Y."/>
            <person name="Yuan Z."/>
            <person name="Zhou Y."/>
            <person name="Liu J."/>
            <person name="Tang Z."/>
            <person name="Zhuo Y."/>
            <person name="Zhang Y."/>
            <person name="Yu L."/>
            <person name="Huang J."/>
            <person name="Yang P."/>
            <person name="Peng Q."/>
            <person name="Zhang J."/>
            <person name="Jiang W."/>
            <person name="Zhang Z."/>
            <person name="Lin K."/>
            <person name="Ro D.K."/>
            <person name="Chen X."/>
            <person name="Xiong X."/>
            <person name="Shang Y."/>
            <person name="Huang S."/>
            <person name="Zeng J."/>
        </authorList>
    </citation>
    <scope>NUCLEOTIDE SEQUENCE [LARGE SCALE GENOMIC DNA]</scope>
    <source>
        <strain evidence="2">cv. BLH2017</strain>
        <tissue evidence="1">Root</tissue>
    </source>
</reference>
<protein>
    <submittedName>
        <fullName evidence="1">Uncharacterized protein</fullName>
    </submittedName>
</protein>
<dbReference type="Proteomes" id="UP000195402">
    <property type="component" value="Unassembled WGS sequence"/>
</dbReference>